<dbReference type="Proteomes" id="UP001189429">
    <property type="component" value="Unassembled WGS sequence"/>
</dbReference>
<evidence type="ECO:0000313" key="3">
    <source>
        <dbReference type="Proteomes" id="UP001189429"/>
    </source>
</evidence>
<evidence type="ECO:0000313" key="2">
    <source>
        <dbReference type="EMBL" id="CAK0887962.1"/>
    </source>
</evidence>
<protein>
    <submittedName>
        <fullName evidence="2">Uncharacterized protein</fullName>
    </submittedName>
</protein>
<feature type="chain" id="PRO_5046732988" evidence="1">
    <location>
        <begin position="34"/>
        <end position="115"/>
    </location>
</feature>
<sequence>MAAGRSERPRSPRCRCWRLGALFLGGLAALKQGVGFASPRTSRPRGEGLARVAGRAMVKDPLQGVSPEVERANSMWARRLEDIFLSGSRLWAAMQKQGNTKKFYFIGTNGNMGDQ</sequence>
<reference evidence="2" key="1">
    <citation type="submission" date="2023-10" db="EMBL/GenBank/DDBJ databases">
        <authorList>
            <person name="Chen Y."/>
            <person name="Shah S."/>
            <person name="Dougan E. K."/>
            <person name="Thang M."/>
            <person name="Chan C."/>
        </authorList>
    </citation>
    <scope>NUCLEOTIDE SEQUENCE [LARGE SCALE GENOMIC DNA]</scope>
</reference>
<keyword evidence="3" id="KW-1185">Reference proteome</keyword>
<dbReference type="EMBL" id="CAUYUJ010019004">
    <property type="protein sequence ID" value="CAK0887962.1"/>
    <property type="molecule type" value="Genomic_DNA"/>
</dbReference>
<accession>A0ABN9WMW3</accession>
<organism evidence="2 3">
    <name type="scientific">Prorocentrum cordatum</name>
    <dbReference type="NCBI Taxonomy" id="2364126"/>
    <lineage>
        <taxon>Eukaryota</taxon>
        <taxon>Sar</taxon>
        <taxon>Alveolata</taxon>
        <taxon>Dinophyceae</taxon>
        <taxon>Prorocentrales</taxon>
        <taxon>Prorocentraceae</taxon>
        <taxon>Prorocentrum</taxon>
    </lineage>
</organism>
<feature type="non-terminal residue" evidence="2">
    <location>
        <position position="115"/>
    </location>
</feature>
<evidence type="ECO:0000256" key="1">
    <source>
        <dbReference type="SAM" id="SignalP"/>
    </source>
</evidence>
<comment type="caution">
    <text evidence="2">The sequence shown here is derived from an EMBL/GenBank/DDBJ whole genome shotgun (WGS) entry which is preliminary data.</text>
</comment>
<gene>
    <name evidence="2" type="ORF">PCOR1329_LOCUS68854</name>
</gene>
<feature type="signal peptide" evidence="1">
    <location>
        <begin position="1"/>
        <end position="33"/>
    </location>
</feature>
<name>A0ABN9WMW3_9DINO</name>
<keyword evidence="1" id="KW-0732">Signal</keyword>
<proteinExistence type="predicted"/>